<feature type="compositionally biased region" description="Low complexity" evidence="2">
    <location>
        <begin position="986"/>
        <end position="996"/>
    </location>
</feature>
<dbReference type="SUPFAM" id="SSF56801">
    <property type="entry name" value="Acetyl-CoA synthetase-like"/>
    <property type="match status" value="1"/>
</dbReference>
<dbReference type="NCBIfam" id="TIGR01733">
    <property type="entry name" value="AA-adenyl-dom"/>
    <property type="match status" value="1"/>
</dbReference>
<name>A0ABQ3U1V7_STRHY</name>
<evidence type="ECO:0000256" key="1">
    <source>
        <dbReference type="ARBA" id="ARBA00010617"/>
    </source>
</evidence>
<dbReference type="Proteomes" id="UP001054854">
    <property type="component" value="Unassembled WGS sequence"/>
</dbReference>
<dbReference type="EMBL" id="BNEK01000003">
    <property type="protein sequence ID" value="GHJ29602.1"/>
    <property type="molecule type" value="Genomic_DNA"/>
</dbReference>
<organism evidence="4 5">
    <name type="scientific">Streptomyces hygroscopicus</name>
    <dbReference type="NCBI Taxonomy" id="1912"/>
    <lineage>
        <taxon>Bacteria</taxon>
        <taxon>Bacillati</taxon>
        <taxon>Actinomycetota</taxon>
        <taxon>Actinomycetes</taxon>
        <taxon>Kitasatosporales</taxon>
        <taxon>Streptomycetaceae</taxon>
        <taxon>Streptomyces</taxon>
        <taxon>Streptomyces violaceusniger group</taxon>
    </lineage>
</organism>
<evidence type="ECO:0000259" key="3">
    <source>
        <dbReference type="PROSITE" id="PS50075"/>
    </source>
</evidence>
<dbReference type="Gene3D" id="3.30.300.30">
    <property type="match status" value="1"/>
</dbReference>
<dbReference type="Pfam" id="PF00501">
    <property type="entry name" value="AMP-binding"/>
    <property type="match status" value="1"/>
</dbReference>
<protein>
    <recommendedName>
        <fullName evidence="3">Carrier domain-containing protein</fullName>
    </recommendedName>
</protein>
<dbReference type="Gene3D" id="3.40.50.980">
    <property type="match status" value="2"/>
</dbReference>
<dbReference type="SUPFAM" id="SSF48264">
    <property type="entry name" value="Cytochrome P450"/>
    <property type="match status" value="1"/>
</dbReference>
<gene>
    <name evidence="4" type="ORF">TPA0910_40350</name>
</gene>
<evidence type="ECO:0000313" key="4">
    <source>
        <dbReference type="EMBL" id="GHJ29602.1"/>
    </source>
</evidence>
<dbReference type="Pfam" id="PF13193">
    <property type="entry name" value="AMP-binding_C"/>
    <property type="match status" value="1"/>
</dbReference>
<reference evidence="4" key="1">
    <citation type="submission" date="2024-05" db="EMBL/GenBank/DDBJ databases">
        <title>Whole genome shotgun sequence of Streptomyces hygroscopicus NBRC 113678.</title>
        <authorList>
            <person name="Komaki H."/>
            <person name="Tamura T."/>
        </authorList>
    </citation>
    <scope>NUCLEOTIDE SEQUENCE</scope>
    <source>
        <strain evidence="4">N11-34</strain>
    </source>
</reference>
<dbReference type="PRINTS" id="PR00359">
    <property type="entry name" value="BP450"/>
</dbReference>
<feature type="region of interest" description="Disordered" evidence="2">
    <location>
        <begin position="1"/>
        <end position="26"/>
    </location>
</feature>
<evidence type="ECO:0000313" key="5">
    <source>
        <dbReference type="Proteomes" id="UP001054854"/>
    </source>
</evidence>
<dbReference type="InterPro" id="IPR010071">
    <property type="entry name" value="AA_adenyl_dom"/>
</dbReference>
<dbReference type="PROSITE" id="PS00086">
    <property type="entry name" value="CYTOCHROME_P450"/>
    <property type="match status" value="1"/>
</dbReference>
<dbReference type="PANTHER" id="PTHR45527:SF1">
    <property type="entry name" value="FATTY ACID SYNTHASE"/>
    <property type="match status" value="1"/>
</dbReference>
<dbReference type="PROSITE" id="PS50075">
    <property type="entry name" value="CARRIER"/>
    <property type="match status" value="1"/>
</dbReference>
<dbReference type="InterPro" id="IPR020845">
    <property type="entry name" value="AMP-binding_CS"/>
</dbReference>
<proteinExistence type="inferred from homology"/>
<dbReference type="Gene3D" id="1.10.630.10">
    <property type="entry name" value="Cytochrome P450"/>
    <property type="match status" value="1"/>
</dbReference>
<dbReference type="Gene3D" id="1.10.1200.10">
    <property type="entry name" value="ACP-like"/>
    <property type="match status" value="1"/>
</dbReference>
<dbReference type="InterPro" id="IPR009081">
    <property type="entry name" value="PP-bd_ACP"/>
</dbReference>
<dbReference type="InterPro" id="IPR036736">
    <property type="entry name" value="ACP-like_sf"/>
</dbReference>
<dbReference type="CDD" id="cd05930">
    <property type="entry name" value="A_NRPS"/>
    <property type="match status" value="1"/>
</dbReference>
<comment type="caution">
    <text evidence="4">The sequence shown here is derived from an EMBL/GenBank/DDBJ whole genome shotgun (WGS) entry which is preliminary data.</text>
</comment>
<dbReference type="InterPro" id="IPR017972">
    <property type="entry name" value="Cyt_P450_CS"/>
</dbReference>
<feature type="domain" description="Carrier" evidence="3">
    <location>
        <begin position="1006"/>
        <end position="1083"/>
    </location>
</feature>
<accession>A0ABQ3U1V7</accession>
<dbReference type="PANTHER" id="PTHR45527">
    <property type="entry name" value="NONRIBOSOMAL PEPTIDE SYNTHETASE"/>
    <property type="match status" value="1"/>
</dbReference>
<dbReference type="InterPro" id="IPR025110">
    <property type="entry name" value="AMP-bd_C"/>
</dbReference>
<dbReference type="InterPro" id="IPR045851">
    <property type="entry name" value="AMP-bd_C_sf"/>
</dbReference>
<dbReference type="InterPro" id="IPR036396">
    <property type="entry name" value="Cyt_P450_sf"/>
</dbReference>
<dbReference type="Pfam" id="PF00067">
    <property type="entry name" value="p450"/>
    <property type="match status" value="1"/>
</dbReference>
<dbReference type="Pfam" id="PF00550">
    <property type="entry name" value="PP-binding"/>
    <property type="match status" value="1"/>
</dbReference>
<dbReference type="InterPro" id="IPR001128">
    <property type="entry name" value="Cyt_P450"/>
</dbReference>
<comment type="similarity">
    <text evidence="1">Belongs to the cytochrome P450 family.</text>
</comment>
<dbReference type="Gene3D" id="2.30.38.10">
    <property type="entry name" value="Luciferase, Domain 3"/>
    <property type="match status" value="1"/>
</dbReference>
<dbReference type="InterPro" id="IPR000873">
    <property type="entry name" value="AMP-dep_synth/lig_dom"/>
</dbReference>
<feature type="region of interest" description="Disordered" evidence="2">
    <location>
        <begin position="962"/>
        <end position="1006"/>
    </location>
</feature>
<sequence>MIPGEEEMGKRVVSRSPASAPGYDRARHGIHNLQRAEVIADPRVYWNAIAELPPIFYEEVGGVWVCSGYSEAAEILTDGRAFSSARHHAPGELQQRGMEHFLPTAEMLSEQFLFSDPPEHTRIRDALRGQFTRASVRRHDPAMRDMVAELLRSLPDHGTVDVVADFAEQLPTRLMTYLLGMDGRAEELTRWADAYERLLSSMSTFPSRTDIEIVSVIDEALAGLRQMTAERLATPGDDLLSTLATALRGDFGPRSVSSGSPPQELLQLVAANAMVLIAGGYQTLTHLVSTGLLLLTERPEQLERLRAEPSLIDSAVDEVMRIDGSSQYVGRHVVRDVEIGGVPLKAGASVIVLLGAANLDPRKFRDPLVFDIGRREGRHLGFGAGPHYCLGAPFAERLAGLAIQGFIEKYQEFTPSDGPTGAVQWGRHGNTRSRAHAGMTVQRGAGEDAPGIEPPDRAQDVLPEPKTVTELERHQLVAEWNETGAPAGTSALVCWHVLFEERARLTPDAIAVEDQGVPYSYARIDALANGNAHRLRALGVEPESVVAITMRRSVDLVVALLAVAKAGGAFLLADAACPAERLKTMLDQAQVRVVLTDDGTADRVEGLDVSAAVTLLDTATPAAEPPITGVLPGNTAYVVFTSGTTGQPKAIVNSHESLANLNIAQRRVFRVRPQDRVLQFLSLNFDGCISEIVLALLCGATLVLASTEALMPGPSLARLLRERRVTIAFMTPSVWAVIPSPDLPDLRIAAFAGERLRGDLVRRWRMRGRRLLNLYGPAEAAIWSTWHECSEEDDAPPIGRPVLGKRVYVLDDDRRLLPVGCPGELYIGGVGVGRYLGRPDRMADSFVPDAFTDEPGRLLYRTGDLCVWRADGVLEYVGRRDRQVKIRGQRVELDEVERVLEGAPGVSACLVAERDGRLTALVVPSSPGSWREAEVRTYLSAHLHTGMVPATFALADRLPITRNGKAGHDGPEPVQAQAIEPGGDGPAAPSPRAVSRPAEDRTQGADNPSYVTWELARLFSSCLGLPQAAVKLDTDFFSAGGDSLAIAEFMVTAEERFDVEIRVEELLTDPTLAGLVRLVGQREEAR</sequence>
<keyword evidence="5" id="KW-1185">Reference proteome</keyword>
<evidence type="ECO:0000256" key="2">
    <source>
        <dbReference type="SAM" id="MobiDB-lite"/>
    </source>
</evidence>
<dbReference type="InterPro" id="IPR002397">
    <property type="entry name" value="Cyt_P450_B"/>
</dbReference>
<dbReference type="SUPFAM" id="SSF47336">
    <property type="entry name" value="ACP-like"/>
    <property type="match status" value="1"/>
</dbReference>
<dbReference type="PROSITE" id="PS00455">
    <property type="entry name" value="AMP_BINDING"/>
    <property type="match status" value="1"/>
</dbReference>